<proteinExistence type="predicted"/>
<comment type="caution">
    <text evidence="1">The sequence shown here is derived from an EMBL/GenBank/DDBJ whole genome shotgun (WGS) entry which is preliminary data.</text>
</comment>
<dbReference type="EMBL" id="QGKX02000088">
    <property type="protein sequence ID" value="KAF3589810.1"/>
    <property type="molecule type" value="Genomic_DNA"/>
</dbReference>
<sequence length="169" mass="19378">MSSCFFTNTRVWFDGARDIGERSKLSSPTTKLCFGRTHQRTEMYQLYSERAAASGRAMAPTSKRYWSKFGAFFNQRKSFAFYVPTDEPKILIELVISILIYAAGEARRLDPPVKLNVSSPMSTRRISRLVLREGDKKVDDFTRLWSKIAVVAGEIEPEESSGRRRSHDR</sequence>
<protein>
    <submittedName>
        <fullName evidence="1">Uncharacterized protein</fullName>
    </submittedName>
</protein>
<evidence type="ECO:0000313" key="1">
    <source>
        <dbReference type="EMBL" id="KAF3589810.1"/>
    </source>
</evidence>
<organism evidence="1 2">
    <name type="scientific">Brassica cretica</name>
    <name type="common">Mustard</name>
    <dbReference type="NCBI Taxonomy" id="69181"/>
    <lineage>
        <taxon>Eukaryota</taxon>
        <taxon>Viridiplantae</taxon>
        <taxon>Streptophyta</taxon>
        <taxon>Embryophyta</taxon>
        <taxon>Tracheophyta</taxon>
        <taxon>Spermatophyta</taxon>
        <taxon>Magnoliopsida</taxon>
        <taxon>eudicotyledons</taxon>
        <taxon>Gunneridae</taxon>
        <taxon>Pentapetalae</taxon>
        <taxon>rosids</taxon>
        <taxon>malvids</taxon>
        <taxon>Brassicales</taxon>
        <taxon>Brassicaceae</taxon>
        <taxon>Brassiceae</taxon>
        <taxon>Brassica</taxon>
    </lineage>
</organism>
<name>A0A8S9S966_BRACR</name>
<accession>A0A8S9S966</accession>
<evidence type="ECO:0000313" key="2">
    <source>
        <dbReference type="Proteomes" id="UP000712600"/>
    </source>
</evidence>
<gene>
    <name evidence="1" type="ORF">F2Q69_00027285</name>
</gene>
<dbReference type="Proteomes" id="UP000712600">
    <property type="component" value="Unassembled WGS sequence"/>
</dbReference>
<dbReference type="AlphaFoldDB" id="A0A8S9S966"/>
<reference evidence="1" key="1">
    <citation type="submission" date="2019-12" db="EMBL/GenBank/DDBJ databases">
        <title>Genome sequencing and annotation of Brassica cretica.</title>
        <authorList>
            <person name="Studholme D.J."/>
            <person name="Sarris P."/>
        </authorList>
    </citation>
    <scope>NUCLEOTIDE SEQUENCE</scope>
    <source>
        <strain evidence="1">PFS-109/04</strain>
        <tissue evidence="1">Leaf</tissue>
    </source>
</reference>